<evidence type="ECO:0000256" key="7">
    <source>
        <dbReference type="ARBA" id="ARBA00024202"/>
    </source>
</evidence>
<dbReference type="EMBL" id="DF977001">
    <property type="protein sequence ID" value="GAQ25139.1"/>
    <property type="molecule type" value="Genomic_DNA"/>
</dbReference>
<evidence type="ECO:0000259" key="9">
    <source>
        <dbReference type="PROSITE" id="PS50928"/>
    </source>
</evidence>
<feature type="domain" description="ABC transmembrane type-1" evidence="9">
    <location>
        <begin position="75"/>
        <end position="264"/>
    </location>
</feature>
<feature type="transmembrane region" description="Helical" evidence="8">
    <location>
        <begin position="77"/>
        <end position="103"/>
    </location>
</feature>
<dbReference type="InterPro" id="IPR035906">
    <property type="entry name" value="MetI-like_sf"/>
</dbReference>
<name>A0A0U9HLE2_9FIRM</name>
<dbReference type="SUPFAM" id="SSF161098">
    <property type="entry name" value="MetI-like"/>
    <property type="match status" value="1"/>
</dbReference>
<comment type="subcellular location">
    <subcellularLocation>
        <location evidence="1 8">Cell membrane</location>
        <topology evidence="1 8">Multi-pass membrane protein</topology>
    </subcellularLocation>
</comment>
<dbReference type="CDD" id="cd06261">
    <property type="entry name" value="TM_PBP2"/>
    <property type="match status" value="1"/>
</dbReference>
<dbReference type="PANTHER" id="PTHR43386:SF1">
    <property type="entry name" value="D,D-DIPEPTIDE TRANSPORT SYSTEM PERMEASE PROTEIN DDPC-RELATED"/>
    <property type="match status" value="1"/>
</dbReference>
<dbReference type="PANTHER" id="PTHR43386">
    <property type="entry name" value="OLIGOPEPTIDE TRANSPORT SYSTEM PERMEASE PROTEIN APPC"/>
    <property type="match status" value="1"/>
</dbReference>
<evidence type="ECO:0000256" key="6">
    <source>
        <dbReference type="ARBA" id="ARBA00023136"/>
    </source>
</evidence>
<dbReference type="OrthoDB" id="9797852at2"/>
<dbReference type="Pfam" id="PF00528">
    <property type="entry name" value="BPD_transp_1"/>
    <property type="match status" value="1"/>
</dbReference>
<evidence type="ECO:0000256" key="1">
    <source>
        <dbReference type="ARBA" id="ARBA00004651"/>
    </source>
</evidence>
<keyword evidence="2 8" id="KW-0813">Transport</keyword>
<dbReference type="STRING" id="224999.GCA_001485475_01154"/>
<keyword evidence="3" id="KW-1003">Cell membrane</keyword>
<protein>
    <submittedName>
        <fullName evidence="10">Peptide/nickel transport system permease protein</fullName>
    </submittedName>
</protein>
<gene>
    <name evidence="10" type="ORF">TSYNT_7157</name>
</gene>
<dbReference type="RefSeq" id="WP_059032551.1">
    <property type="nucleotide sequence ID" value="NZ_BSDN01000002.1"/>
</dbReference>
<evidence type="ECO:0000256" key="3">
    <source>
        <dbReference type="ARBA" id="ARBA00022475"/>
    </source>
</evidence>
<dbReference type="PROSITE" id="PS50928">
    <property type="entry name" value="ABC_TM1"/>
    <property type="match status" value="1"/>
</dbReference>
<organism evidence="10">
    <name type="scientific">Tepidanaerobacter syntrophicus</name>
    <dbReference type="NCBI Taxonomy" id="224999"/>
    <lineage>
        <taxon>Bacteria</taxon>
        <taxon>Bacillati</taxon>
        <taxon>Bacillota</taxon>
        <taxon>Clostridia</taxon>
        <taxon>Thermosediminibacterales</taxon>
        <taxon>Tepidanaerobacteraceae</taxon>
        <taxon>Tepidanaerobacter</taxon>
    </lineage>
</organism>
<accession>A0A0U9HLE2</accession>
<evidence type="ECO:0000256" key="2">
    <source>
        <dbReference type="ARBA" id="ARBA00022448"/>
    </source>
</evidence>
<dbReference type="NCBIfam" id="NF045474">
    <property type="entry name" value="Opp2C"/>
    <property type="match status" value="1"/>
</dbReference>
<reference evidence="10" key="1">
    <citation type="journal article" date="2016" name="Genome Announc.">
        <title>Draft Genome Sequence of the Syntrophic Lactate-Degrading Bacterium Tepidanaerobacter syntrophicus JLT.</title>
        <authorList>
            <person name="Matsuura N."/>
            <person name="Ohashi A."/>
            <person name="Tourlousse D.M."/>
            <person name="Sekiguchi Y."/>
        </authorList>
    </citation>
    <scope>NUCLEOTIDE SEQUENCE [LARGE SCALE GENOMIC DNA]</scope>
    <source>
        <strain evidence="10">JL</strain>
    </source>
</reference>
<dbReference type="GO" id="GO:0005886">
    <property type="term" value="C:plasma membrane"/>
    <property type="evidence" value="ECO:0007669"/>
    <property type="project" value="UniProtKB-SubCell"/>
</dbReference>
<feature type="transmembrane region" description="Helical" evidence="8">
    <location>
        <begin position="12"/>
        <end position="36"/>
    </location>
</feature>
<evidence type="ECO:0000256" key="5">
    <source>
        <dbReference type="ARBA" id="ARBA00022989"/>
    </source>
</evidence>
<keyword evidence="4 8" id="KW-0812">Transmembrane</keyword>
<dbReference type="InterPro" id="IPR050366">
    <property type="entry name" value="BP-dependent_transpt_permease"/>
</dbReference>
<dbReference type="InterPro" id="IPR025966">
    <property type="entry name" value="OppC_N"/>
</dbReference>
<feature type="transmembrane region" description="Helical" evidence="8">
    <location>
        <begin position="243"/>
        <end position="264"/>
    </location>
</feature>
<evidence type="ECO:0000313" key="11">
    <source>
        <dbReference type="Proteomes" id="UP000062160"/>
    </source>
</evidence>
<dbReference type="Gene3D" id="1.10.3720.10">
    <property type="entry name" value="MetI-like"/>
    <property type="match status" value="1"/>
</dbReference>
<dbReference type="Proteomes" id="UP000062160">
    <property type="component" value="Unassembled WGS sequence"/>
</dbReference>
<dbReference type="AlphaFoldDB" id="A0A0U9HLE2"/>
<sequence>MNKKTLLKFFKNPLNLIGTLIIIMLILVAVFAPYIAKFDPIEISMSDKLLPPGSRHLFGTDEMGRDIFSRIVYGARISLAVGIEVVTFAAVIGVILGGISGYFGGWIDEIIMRITDMFLSFPSFILAMAVAAALGPSLTNAVMAVSLTWWPWYTRIVRGQILALKEFEYVEAAKAIGNNDMKIIFKHILPNCISPVIVEATMDIGFAIQLTAGLSFIGLGAQPPTAEWGAMISTGRQYILSHWWYPTFPGMAILITVLGFNLIGDGLRDFLDPKTRKFTER</sequence>
<comment type="similarity">
    <text evidence="7">Belongs to the binding-protein-dependent transport system permease family. OppBC subfamily.</text>
</comment>
<dbReference type="InterPro" id="IPR000515">
    <property type="entry name" value="MetI-like"/>
</dbReference>
<dbReference type="GO" id="GO:0055085">
    <property type="term" value="P:transmembrane transport"/>
    <property type="evidence" value="ECO:0007669"/>
    <property type="project" value="InterPro"/>
</dbReference>
<dbReference type="Pfam" id="PF12911">
    <property type="entry name" value="OppC_N"/>
    <property type="match status" value="1"/>
</dbReference>
<keyword evidence="5 8" id="KW-1133">Transmembrane helix</keyword>
<evidence type="ECO:0000256" key="4">
    <source>
        <dbReference type="ARBA" id="ARBA00022692"/>
    </source>
</evidence>
<keyword evidence="11" id="KW-1185">Reference proteome</keyword>
<dbReference type="InterPro" id="IPR053385">
    <property type="entry name" value="ABC_transport_permease"/>
</dbReference>
<evidence type="ECO:0000256" key="8">
    <source>
        <dbReference type="RuleBase" id="RU363032"/>
    </source>
</evidence>
<evidence type="ECO:0000313" key="10">
    <source>
        <dbReference type="EMBL" id="GAQ25139.1"/>
    </source>
</evidence>
<keyword evidence="6 8" id="KW-0472">Membrane</keyword>
<proteinExistence type="inferred from homology"/>
<feature type="transmembrane region" description="Helical" evidence="8">
    <location>
        <begin position="124"/>
        <end position="150"/>
    </location>
</feature>